<keyword evidence="5" id="KW-0460">Magnesium</keyword>
<keyword evidence="6 13" id="KW-1133">Transmembrane helix</keyword>
<name>A0AAQ3UKK1_PASNO</name>
<feature type="region of interest" description="Disordered" evidence="12">
    <location>
        <begin position="115"/>
        <end position="137"/>
    </location>
</feature>
<dbReference type="FunFam" id="1.20.58.340:FF:000022">
    <property type="entry name" value="Magnesium transporter MRS2-F"/>
    <property type="match status" value="2"/>
</dbReference>
<evidence type="ECO:0000256" key="5">
    <source>
        <dbReference type="ARBA" id="ARBA00022842"/>
    </source>
</evidence>
<feature type="compositionally biased region" description="Gly residues" evidence="12">
    <location>
        <begin position="512"/>
        <end position="522"/>
    </location>
</feature>
<evidence type="ECO:0000256" key="11">
    <source>
        <dbReference type="ARBA" id="ARBA00069419"/>
    </source>
</evidence>
<keyword evidence="3" id="KW-0813">Transport</keyword>
<evidence type="ECO:0000256" key="7">
    <source>
        <dbReference type="ARBA" id="ARBA00023065"/>
    </source>
</evidence>
<evidence type="ECO:0000256" key="10">
    <source>
        <dbReference type="ARBA" id="ARBA00059335"/>
    </source>
</evidence>
<dbReference type="GO" id="GO:0015095">
    <property type="term" value="F:magnesium ion transmembrane transporter activity"/>
    <property type="evidence" value="ECO:0007669"/>
    <property type="project" value="UniProtKB-ARBA"/>
</dbReference>
<evidence type="ECO:0000256" key="8">
    <source>
        <dbReference type="ARBA" id="ARBA00023136"/>
    </source>
</evidence>
<dbReference type="InterPro" id="IPR039204">
    <property type="entry name" value="MRS2-like"/>
</dbReference>
<comment type="function">
    <text evidence="9">Putative magnesium transporter.</text>
</comment>
<protein>
    <recommendedName>
        <fullName evidence="11">Putative magnesium transporter MRS2-D</fullName>
    </recommendedName>
</protein>
<evidence type="ECO:0000256" key="4">
    <source>
        <dbReference type="ARBA" id="ARBA00022692"/>
    </source>
</evidence>
<feature type="compositionally biased region" description="Gly residues" evidence="12">
    <location>
        <begin position="126"/>
        <end position="137"/>
    </location>
</feature>
<dbReference type="CDD" id="cd12823">
    <property type="entry name" value="Mrs2_Mfm1p-like"/>
    <property type="match status" value="2"/>
</dbReference>
<dbReference type="GO" id="GO:0016020">
    <property type="term" value="C:membrane"/>
    <property type="evidence" value="ECO:0007669"/>
    <property type="project" value="UniProtKB-SubCell"/>
</dbReference>
<organism evidence="14 15">
    <name type="scientific">Paspalum notatum var. saurae</name>
    <dbReference type="NCBI Taxonomy" id="547442"/>
    <lineage>
        <taxon>Eukaryota</taxon>
        <taxon>Viridiplantae</taxon>
        <taxon>Streptophyta</taxon>
        <taxon>Embryophyta</taxon>
        <taxon>Tracheophyta</taxon>
        <taxon>Spermatophyta</taxon>
        <taxon>Magnoliopsida</taxon>
        <taxon>Liliopsida</taxon>
        <taxon>Poales</taxon>
        <taxon>Poaceae</taxon>
        <taxon>PACMAD clade</taxon>
        <taxon>Panicoideae</taxon>
        <taxon>Andropogonodae</taxon>
        <taxon>Paspaleae</taxon>
        <taxon>Paspalinae</taxon>
        <taxon>Paspalum</taxon>
    </lineage>
</organism>
<evidence type="ECO:0000256" key="2">
    <source>
        <dbReference type="ARBA" id="ARBA00007535"/>
    </source>
</evidence>
<comment type="subcellular location">
    <subcellularLocation>
        <location evidence="1">Membrane</location>
        <topology evidence="1">Multi-pass membrane protein</topology>
    </subcellularLocation>
</comment>
<feature type="region of interest" description="Disordered" evidence="12">
    <location>
        <begin position="497"/>
        <end position="522"/>
    </location>
</feature>
<keyword evidence="8 13" id="KW-0472">Membrane</keyword>
<comment type="function">
    <text evidence="10">Magnesium transporter that may mediate the influx of magnesium.</text>
</comment>
<dbReference type="FunFam" id="2.40.128.330:FF:000007">
    <property type="entry name" value="Putative magnesium transporter MRS2-D"/>
    <property type="match status" value="2"/>
</dbReference>
<feature type="transmembrane region" description="Helical" evidence="13">
    <location>
        <begin position="372"/>
        <end position="392"/>
    </location>
</feature>
<accession>A0AAQ3UKK1</accession>
<dbReference type="Gene3D" id="2.40.128.330">
    <property type="match status" value="2"/>
</dbReference>
<evidence type="ECO:0000256" key="13">
    <source>
        <dbReference type="SAM" id="Phobius"/>
    </source>
</evidence>
<dbReference type="Proteomes" id="UP001341281">
    <property type="component" value="Chromosome 09"/>
</dbReference>
<evidence type="ECO:0000256" key="1">
    <source>
        <dbReference type="ARBA" id="ARBA00004141"/>
    </source>
</evidence>
<feature type="transmembrane region" description="Helical" evidence="13">
    <location>
        <begin position="749"/>
        <end position="773"/>
    </location>
</feature>
<dbReference type="EMBL" id="CP144753">
    <property type="protein sequence ID" value="WVZ91912.1"/>
    <property type="molecule type" value="Genomic_DNA"/>
</dbReference>
<dbReference type="Pfam" id="PF22099">
    <property type="entry name" value="MRS2-like"/>
    <property type="match status" value="2"/>
</dbReference>
<feature type="region of interest" description="Disordered" evidence="12">
    <location>
        <begin position="620"/>
        <end position="655"/>
    </location>
</feature>
<proteinExistence type="inferred from homology"/>
<feature type="compositionally biased region" description="Low complexity" evidence="12">
    <location>
        <begin position="115"/>
        <end position="125"/>
    </location>
</feature>
<dbReference type="Gene3D" id="1.20.58.340">
    <property type="entry name" value="Magnesium transport protein CorA, transmembrane region"/>
    <property type="match status" value="2"/>
</dbReference>
<evidence type="ECO:0000313" key="15">
    <source>
        <dbReference type="Proteomes" id="UP001341281"/>
    </source>
</evidence>
<evidence type="ECO:0000256" key="3">
    <source>
        <dbReference type="ARBA" id="ARBA00022448"/>
    </source>
</evidence>
<dbReference type="PANTHER" id="PTHR13890:SF7">
    <property type="entry name" value="MAGNESIUM TRANSPORTER MRS2-D-RELATED"/>
    <property type="match status" value="1"/>
</dbReference>
<keyword evidence="4 13" id="KW-0812">Transmembrane</keyword>
<comment type="similarity">
    <text evidence="2">Belongs to the CorA metal ion transporter (MIT) (TC 1.A.35.5) family.</text>
</comment>
<feature type="compositionally biased region" description="Acidic residues" evidence="12">
    <location>
        <begin position="264"/>
        <end position="274"/>
    </location>
</feature>
<evidence type="ECO:0000313" key="14">
    <source>
        <dbReference type="EMBL" id="WVZ91912.1"/>
    </source>
</evidence>
<keyword evidence="7" id="KW-0406">Ion transport</keyword>
<feature type="transmembrane region" description="Helical" evidence="13">
    <location>
        <begin position="328"/>
        <end position="352"/>
    </location>
</feature>
<evidence type="ECO:0000256" key="6">
    <source>
        <dbReference type="ARBA" id="ARBA00022989"/>
    </source>
</evidence>
<dbReference type="PANTHER" id="PTHR13890">
    <property type="entry name" value="RNA SPLICING PROTEIN MRS2, MITOCHONDRIAL"/>
    <property type="match status" value="1"/>
</dbReference>
<gene>
    <name evidence="14" type="ORF">U9M48_038023</name>
</gene>
<keyword evidence="15" id="KW-1185">Reference proteome</keyword>
<evidence type="ECO:0000256" key="9">
    <source>
        <dbReference type="ARBA" id="ARBA00058882"/>
    </source>
</evidence>
<reference evidence="14 15" key="1">
    <citation type="submission" date="2024-02" db="EMBL/GenBank/DDBJ databases">
        <title>High-quality chromosome-scale genome assembly of Pensacola bahiagrass (Paspalum notatum Flugge var. saurae).</title>
        <authorList>
            <person name="Vega J.M."/>
            <person name="Podio M."/>
            <person name="Orjuela J."/>
            <person name="Siena L.A."/>
            <person name="Pessino S.C."/>
            <person name="Combes M.C."/>
            <person name="Mariac C."/>
            <person name="Albertini E."/>
            <person name="Pupilli F."/>
            <person name="Ortiz J.P.A."/>
            <person name="Leblanc O."/>
        </authorList>
    </citation>
    <scope>NUCLEOTIDE SEQUENCE [LARGE SCALE GENOMIC DNA]</scope>
    <source>
        <strain evidence="14">R1</strain>
        <tissue evidence="14">Leaf</tissue>
    </source>
</reference>
<feature type="region of interest" description="Disordered" evidence="12">
    <location>
        <begin position="237"/>
        <end position="274"/>
    </location>
</feature>
<feature type="transmembrane region" description="Helical" evidence="13">
    <location>
        <begin position="714"/>
        <end position="737"/>
    </location>
</feature>
<dbReference type="AlphaFoldDB" id="A0AAQ3UKK1"/>
<sequence length="779" mass="83501">MATAARRRHAGGGGAAAAEWASVSTTGAWRVEPIGKHQLMRRTGLPARDLRALDPALTSYPSSVVGRDRAVVVNLERVRAVITASEVLVPGPRDPAAAPLVSELRARLAAASAAAASPAPPQAGAGKDGGGVSPPGGGGGKVLPFEFRALEVCLQYACKSLEHEASMLEKEAYPALDALTSKVSTLNLEHVRQIKSRLVAISGGVHKVRDELEHLLDDDADMAAMHLSEKAAFQAAGGDHSSRFGDDVAEEPAVGDDGARDGYDGESDEQEDEGSIVFMPKIDELENLLEAYFVQIDGTLSKLSTLREYVEDTEDYINIMLDDKQNQLLQMGVVLSTATLMITGAIVVTAVFGMNIRFALYDNPDTNIFWEANGGMVGGATALFVVSMLYLWNKGILRHAGAGAASAEWAAVSTTGAWRVEPIGKHQLMRRTGLRARDLRALDPAPSPYPSSVVGRDRAVVVNLERVRAVITASEVLVPGPRDPAVAPLVSELRTRLSAASPAPPQDEAGKDGGGVSPPGGGGGKVLPFEFRALEVCLEHACKSLEHEASMLEKEAYPALDALTSTVSTLNLERVRQIKSRLVAISGGVHKARDELEHLLDDDTDMAAMHLSEKAAFLAPGDHSSRFGDVAEEPVGDDGERNGYDDESDKQEDQRSVVFMPKIDELENLLEAYFVQIDGTLNKLSTLREYVEDTEDYINIMLDDKQNQLLQMGVVLSTATLTITAAIVVTGVFAINIHFALYRTTDTNIFWEATGGTVGGAAALFIIAMLYFWKTGILR</sequence>
<evidence type="ECO:0000256" key="12">
    <source>
        <dbReference type="SAM" id="MobiDB-lite"/>
    </source>
</evidence>